<sequence>MPDELTDPRAELCAKRSAEDCGGPIDIDESNDECQWVTTTSYAKDASECGEPKQGGACIALSYFGDGCEIPTACAGAVEGTVYFRTTATCETEMFRGVFCGYKVVGWNSCAWTEPAPDMCALPYPDVGPALCNCNC</sequence>
<protein>
    <submittedName>
        <fullName evidence="1">Uncharacterized protein</fullName>
    </submittedName>
</protein>
<dbReference type="EMBL" id="CP114040">
    <property type="protein sequence ID" value="WAS97286.1"/>
    <property type="molecule type" value="Genomic_DNA"/>
</dbReference>
<accession>A0ABY7HDB9</accession>
<dbReference type="RefSeq" id="WP_269039649.1">
    <property type="nucleotide sequence ID" value="NZ_CP114040.1"/>
</dbReference>
<evidence type="ECO:0000313" key="2">
    <source>
        <dbReference type="Proteomes" id="UP001164459"/>
    </source>
</evidence>
<organism evidence="1 2">
    <name type="scientific">Nannocystis punicea</name>
    <dbReference type="NCBI Taxonomy" id="2995304"/>
    <lineage>
        <taxon>Bacteria</taxon>
        <taxon>Pseudomonadati</taxon>
        <taxon>Myxococcota</taxon>
        <taxon>Polyangia</taxon>
        <taxon>Nannocystales</taxon>
        <taxon>Nannocystaceae</taxon>
        <taxon>Nannocystis</taxon>
    </lineage>
</organism>
<evidence type="ECO:0000313" key="1">
    <source>
        <dbReference type="EMBL" id="WAS97286.1"/>
    </source>
</evidence>
<gene>
    <name evidence="1" type="ORF">O0S08_14150</name>
</gene>
<proteinExistence type="predicted"/>
<name>A0ABY7HDB9_9BACT</name>
<dbReference type="Proteomes" id="UP001164459">
    <property type="component" value="Chromosome"/>
</dbReference>
<keyword evidence="2" id="KW-1185">Reference proteome</keyword>
<reference evidence="1" key="1">
    <citation type="submission" date="2022-11" db="EMBL/GenBank/DDBJ databases">
        <title>Minimal conservation of predation-associated metabolite biosynthetic gene clusters underscores biosynthetic potential of Myxococcota including descriptions for ten novel species: Archangium lansinium sp. nov., Myxococcus landrumus sp. nov., Nannocystis bai.</title>
        <authorList>
            <person name="Ahearne A."/>
            <person name="Stevens C."/>
            <person name="Dowd S."/>
        </authorList>
    </citation>
    <scope>NUCLEOTIDE SEQUENCE</scope>
    <source>
        <strain evidence="1">Fl3</strain>
    </source>
</reference>